<gene>
    <name evidence="3" type="ORF">N7G274_007465</name>
</gene>
<evidence type="ECO:0000313" key="3">
    <source>
        <dbReference type="EMBL" id="KAL2039606.1"/>
    </source>
</evidence>
<feature type="transmembrane region" description="Helical" evidence="2">
    <location>
        <begin position="151"/>
        <end position="174"/>
    </location>
</feature>
<evidence type="ECO:0000256" key="1">
    <source>
        <dbReference type="SAM" id="MobiDB-lite"/>
    </source>
</evidence>
<dbReference type="Pfam" id="PF12400">
    <property type="entry name" value="STIMATE"/>
    <property type="match status" value="1"/>
</dbReference>
<feature type="transmembrane region" description="Helical" evidence="2">
    <location>
        <begin position="70"/>
        <end position="92"/>
    </location>
</feature>
<organism evidence="3 4">
    <name type="scientific">Stereocaulon virgatum</name>
    <dbReference type="NCBI Taxonomy" id="373712"/>
    <lineage>
        <taxon>Eukaryota</taxon>
        <taxon>Fungi</taxon>
        <taxon>Dikarya</taxon>
        <taxon>Ascomycota</taxon>
        <taxon>Pezizomycotina</taxon>
        <taxon>Lecanoromycetes</taxon>
        <taxon>OSLEUM clade</taxon>
        <taxon>Lecanoromycetidae</taxon>
        <taxon>Lecanorales</taxon>
        <taxon>Lecanorineae</taxon>
        <taxon>Stereocaulaceae</taxon>
        <taxon>Stereocaulon</taxon>
    </lineage>
</organism>
<feature type="compositionally biased region" description="Basic and acidic residues" evidence="1">
    <location>
        <begin position="368"/>
        <end position="380"/>
    </location>
</feature>
<keyword evidence="2" id="KW-1133">Transmembrane helix</keyword>
<proteinExistence type="predicted"/>
<feature type="region of interest" description="Disordered" evidence="1">
    <location>
        <begin position="280"/>
        <end position="380"/>
    </location>
</feature>
<dbReference type="EMBL" id="JBEFKJ010000024">
    <property type="protein sequence ID" value="KAL2039606.1"/>
    <property type="molecule type" value="Genomic_DNA"/>
</dbReference>
<dbReference type="PANTHER" id="PTHR31735:SF1">
    <property type="entry name" value="VACUOLAR MEMBRANE PROTEIN YPL162C"/>
    <property type="match status" value="1"/>
</dbReference>
<keyword evidence="4" id="KW-1185">Reference proteome</keyword>
<feature type="compositionally biased region" description="Acidic residues" evidence="1">
    <location>
        <begin position="288"/>
        <end position="297"/>
    </location>
</feature>
<feature type="transmembrane region" description="Helical" evidence="2">
    <location>
        <begin position="209"/>
        <end position="233"/>
    </location>
</feature>
<protein>
    <recommendedName>
        <fullName evidence="5">Vacuolar membrane protein</fullName>
    </recommendedName>
</protein>
<dbReference type="InterPro" id="IPR022127">
    <property type="entry name" value="STIMATE/YPL162C"/>
</dbReference>
<sequence length="380" mass="41833">MFSRDAVIPTATQSLPTEVAALILSPTLSYIAPNTFTQSADLPTMTPIFFSNSTNGGESRPGAENGECKLLGPFALIVQAALGALALLSLVYKRWRERPQRPLKIWAFDASKQVVGSALLHILNLLMSMLSSGQLTVKVKADDYQANPCSFYLLNLAIDTTIGIPILVVLLKLLTHTFSLTLMAKPPESIQSGNYGRPPKTTWWLKQSLIYFIGLLGMKFCVFCIFQICPWIIRVGDWALRWTEGNEMVQVFFVMLFFPVVMNALQYYIIDSFIKDQKPLDHEPIPDDDREEEDIDDDGRTRRRSLGSDGGGELATTETIKNGTEAKVAGDDIKADPKETNDYDPAVDGEGSGSSEEPDSPLPTAKDSISKREDGSTKAA</sequence>
<keyword evidence="2" id="KW-0472">Membrane</keyword>
<evidence type="ECO:0000256" key="2">
    <source>
        <dbReference type="SAM" id="Phobius"/>
    </source>
</evidence>
<evidence type="ECO:0000313" key="4">
    <source>
        <dbReference type="Proteomes" id="UP001590950"/>
    </source>
</evidence>
<evidence type="ECO:0008006" key="5">
    <source>
        <dbReference type="Google" id="ProtNLM"/>
    </source>
</evidence>
<feature type="transmembrane region" description="Helical" evidence="2">
    <location>
        <begin position="113"/>
        <end position="131"/>
    </location>
</feature>
<dbReference type="Proteomes" id="UP001590950">
    <property type="component" value="Unassembled WGS sequence"/>
</dbReference>
<reference evidence="3 4" key="1">
    <citation type="submission" date="2024-09" db="EMBL/GenBank/DDBJ databases">
        <title>Rethinking Asexuality: The Enigmatic Case of Functional Sexual Genes in Lepraria (Stereocaulaceae).</title>
        <authorList>
            <person name="Doellman M."/>
            <person name="Sun Y."/>
            <person name="Barcenas-Pena A."/>
            <person name="Lumbsch H.T."/>
            <person name="Grewe F."/>
        </authorList>
    </citation>
    <scope>NUCLEOTIDE SEQUENCE [LARGE SCALE GENOMIC DNA]</scope>
    <source>
        <strain evidence="3 4">Mercado 3170</strain>
    </source>
</reference>
<keyword evidence="2" id="KW-0812">Transmembrane</keyword>
<comment type="caution">
    <text evidence="3">The sequence shown here is derived from an EMBL/GenBank/DDBJ whole genome shotgun (WGS) entry which is preliminary data.</text>
</comment>
<accession>A0ABR4A3U7</accession>
<name>A0ABR4A3U7_9LECA</name>
<feature type="transmembrane region" description="Helical" evidence="2">
    <location>
        <begin position="248"/>
        <end position="270"/>
    </location>
</feature>
<feature type="compositionally biased region" description="Basic and acidic residues" evidence="1">
    <location>
        <begin position="328"/>
        <end position="341"/>
    </location>
</feature>
<dbReference type="PANTHER" id="PTHR31735">
    <property type="entry name" value="VACUOLAR MEMBRANE PROTEIN YPL162C"/>
    <property type="match status" value="1"/>
</dbReference>